<organism evidence="1 2">
    <name type="scientific">Anoxybacteroides tepidamans</name>
    <dbReference type="NCBI Taxonomy" id="265948"/>
    <lineage>
        <taxon>Bacteria</taxon>
        <taxon>Bacillati</taxon>
        <taxon>Bacillota</taxon>
        <taxon>Bacilli</taxon>
        <taxon>Bacillales</taxon>
        <taxon>Anoxybacillaceae</taxon>
        <taxon>Anoxybacteroides</taxon>
    </lineage>
</organism>
<comment type="caution">
    <text evidence="1">The sequence shown here is derived from an EMBL/GenBank/DDBJ whole genome shotgun (WGS) entry which is preliminary data.</text>
</comment>
<sequence>MEKTVKQWLARIKQQLGSKIHSIEANGEQETVILIEKTDLPHICQFLWNEKKDACLRWSDAMSGIFMAFSRCIMCFHLIDSATS</sequence>
<dbReference type="RefSeq" id="WP_246363639.1">
    <property type="nucleotide sequence ID" value="NZ_JACHEP010000001.1"/>
</dbReference>
<name>A0A7W8MTS8_9BACL</name>
<proteinExistence type="predicted"/>
<evidence type="ECO:0000313" key="2">
    <source>
        <dbReference type="Proteomes" id="UP000520011"/>
    </source>
</evidence>
<protein>
    <submittedName>
        <fullName evidence="1">Uncharacterized protein</fullName>
    </submittedName>
</protein>
<dbReference type="Proteomes" id="UP000520011">
    <property type="component" value="Unassembled WGS sequence"/>
</dbReference>
<accession>A0A7W8MTS8</accession>
<keyword evidence="2" id="KW-1185">Reference proteome</keyword>
<reference evidence="1 2" key="1">
    <citation type="submission" date="2020-08" db="EMBL/GenBank/DDBJ databases">
        <title>Genomic Encyclopedia of Type Strains, Phase IV (KMG-IV): sequencing the most valuable type-strain genomes for metagenomic binning, comparative biology and taxonomic classification.</title>
        <authorList>
            <person name="Goeker M."/>
        </authorList>
    </citation>
    <scope>NUCLEOTIDE SEQUENCE [LARGE SCALE GENOMIC DNA]</scope>
    <source>
        <strain evidence="1 2">DSM 16325</strain>
    </source>
</reference>
<dbReference type="AlphaFoldDB" id="A0A7W8MTS8"/>
<gene>
    <name evidence="1" type="ORF">HNQ34_000205</name>
</gene>
<dbReference type="EMBL" id="JACHEP010000001">
    <property type="protein sequence ID" value="MBB5323128.1"/>
    <property type="molecule type" value="Genomic_DNA"/>
</dbReference>
<evidence type="ECO:0000313" key="1">
    <source>
        <dbReference type="EMBL" id="MBB5323128.1"/>
    </source>
</evidence>